<dbReference type="Pfam" id="PF12874">
    <property type="entry name" value="zf-met"/>
    <property type="match status" value="1"/>
</dbReference>
<keyword evidence="3" id="KW-0547">Nucleotide-binding</keyword>
<keyword evidence="4" id="KW-0067">ATP-binding</keyword>
<feature type="compositionally biased region" description="Basic residues" evidence="5">
    <location>
        <begin position="431"/>
        <end position="446"/>
    </location>
</feature>
<sequence length="479" mass="55119">MIFFNKIFSKMPLVVVLGATGAGKSKLALEIATKFNGEIISADSMQVYKGLDIITNKVTPEEQVHCKHHLLDYVDPLVTSYRVTDFRDAALPIIADLEKQRKLAVIVGGTNYYIESLLWNFVLDDNQEVQNHPELQSESKEGAVDLQSDSSSEEEIENEPKKKRERDEYVGIESVELHRKLKDVDPEMALKLHPNNRRKIIRALEVFRKHGSKMTEILKLQHEEMGCSHALSGPLRFPNTCCIWVNANQDVLDDRINNRTEDMISRGLLQELTGFHDNYNKQRLQENKAPDYTHGIFQSIGFKEFHQYLILSEDEKNSERGRLLFKEGKEQLQLVTRRYARKQKKWITNRFLKRPGEAPPVFAVDSTYPDQWEKDAQKPAFSVVEAFLKGEDYPIEPLPRGDNSANQPEHNVCEACEKVFLTKQQWADHTKSRKHQKRLAKWKHNRNKADSNEHTNKTDNSDGDSVNELNKNDTIAGPS</sequence>
<evidence type="ECO:0000256" key="6">
    <source>
        <dbReference type="SAM" id="SignalP"/>
    </source>
</evidence>
<feature type="region of interest" description="Disordered" evidence="5">
    <location>
        <begin position="132"/>
        <end position="167"/>
    </location>
</feature>
<gene>
    <name evidence="7" type="ORF">OFUS_LOCUS1712</name>
</gene>
<evidence type="ECO:0000256" key="4">
    <source>
        <dbReference type="ARBA" id="ARBA00022840"/>
    </source>
</evidence>
<feature type="compositionally biased region" description="Basic and acidic residues" evidence="5">
    <location>
        <begin position="158"/>
        <end position="167"/>
    </location>
</feature>
<comment type="similarity">
    <text evidence="1">Belongs to the IPP transferase family.</text>
</comment>
<evidence type="ECO:0000256" key="3">
    <source>
        <dbReference type="ARBA" id="ARBA00022741"/>
    </source>
</evidence>
<dbReference type="Gene3D" id="3.30.160.60">
    <property type="entry name" value="Classic Zinc Finger"/>
    <property type="match status" value="1"/>
</dbReference>
<evidence type="ECO:0000313" key="8">
    <source>
        <dbReference type="Proteomes" id="UP000749559"/>
    </source>
</evidence>
<dbReference type="Gene3D" id="1.10.20.140">
    <property type="match status" value="1"/>
</dbReference>
<reference evidence="7" key="1">
    <citation type="submission" date="2022-03" db="EMBL/GenBank/DDBJ databases">
        <authorList>
            <person name="Martin C."/>
        </authorList>
    </citation>
    <scope>NUCLEOTIDE SEQUENCE</scope>
</reference>
<dbReference type="PROSITE" id="PS00028">
    <property type="entry name" value="ZINC_FINGER_C2H2_1"/>
    <property type="match status" value="1"/>
</dbReference>
<dbReference type="GO" id="GO:0006400">
    <property type="term" value="P:tRNA modification"/>
    <property type="evidence" value="ECO:0007669"/>
    <property type="project" value="TreeGrafter"/>
</dbReference>
<dbReference type="GO" id="GO:0005739">
    <property type="term" value="C:mitochondrion"/>
    <property type="evidence" value="ECO:0007669"/>
    <property type="project" value="TreeGrafter"/>
</dbReference>
<keyword evidence="6" id="KW-0732">Signal</keyword>
<dbReference type="InterPro" id="IPR018022">
    <property type="entry name" value="IPT"/>
</dbReference>
<comment type="caution">
    <text evidence="7">The sequence shown here is derived from an EMBL/GenBank/DDBJ whole genome shotgun (WGS) entry which is preliminary data.</text>
</comment>
<evidence type="ECO:0000256" key="2">
    <source>
        <dbReference type="ARBA" id="ARBA00022679"/>
    </source>
</evidence>
<evidence type="ECO:0000256" key="5">
    <source>
        <dbReference type="SAM" id="MobiDB-lite"/>
    </source>
</evidence>
<dbReference type="SUPFAM" id="SSF57667">
    <property type="entry name" value="beta-beta-alpha zinc fingers"/>
    <property type="match status" value="1"/>
</dbReference>
<organism evidence="7 8">
    <name type="scientific">Owenia fusiformis</name>
    <name type="common">Polychaete worm</name>
    <dbReference type="NCBI Taxonomy" id="6347"/>
    <lineage>
        <taxon>Eukaryota</taxon>
        <taxon>Metazoa</taxon>
        <taxon>Spiralia</taxon>
        <taxon>Lophotrochozoa</taxon>
        <taxon>Annelida</taxon>
        <taxon>Polychaeta</taxon>
        <taxon>Sedentaria</taxon>
        <taxon>Canalipalpata</taxon>
        <taxon>Sabellida</taxon>
        <taxon>Oweniida</taxon>
        <taxon>Oweniidae</taxon>
        <taxon>Owenia</taxon>
    </lineage>
</organism>
<dbReference type="PANTHER" id="PTHR11088:SF89">
    <property type="entry name" value="TRNA DIMETHYLALLYLTRANSFERASE"/>
    <property type="match status" value="1"/>
</dbReference>
<dbReference type="GO" id="GO:0052381">
    <property type="term" value="F:tRNA dimethylallyltransferase activity"/>
    <property type="evidence" value="ECO:0007669"/>
    <property type="project" value="InterPro"/>
</dbReference>
<dbReference type="SUPFAM" id="SSF52540">
    <property type="entry name" value="P-loop containing nucleoside triphosphate hydrolases"/>
    <property type="match status" value="2"/>
</dbReference>
<dbReference type="HAMAP" id="MF_00185">
    <property type="entry name" value="IPP_trans"/>
    <property type="match status" value="1"/>
</dbReference>
<feature type="signal peptide" evidence="6">
    <location>
        <begin position="1"/>
        <end position="18"/>
    </location>
</feature>
<dbReference type="EMBL" id="CAIIXF020000001">
    <property type="protein sequence ID" value="CAH1774207.1"/>
    <property type="molecule type" value="Genomic_DNA"/>
</dbReference>
<protein>
    <submittedName>
        <fullName evidence="7">Uncharacterized protein</fullName>
    </submittedName>
</protein>
<evidence type="ECO:0000313" key="7">
    <source>
        <dbReference type="EMBL" id="CAH1774207.1"/>
    </source>
</evidence>
<dbReference type="Proteomes" id="UP000749559">
    <property type="component" value="Unassembled WGS sequence"/>
</dbReference>
<feature type="region of interest" description="Disordered" evidence="5">
    <location>
        <begin position="427"/>
        <end position="479"/>
    </location>
</feature>
<dbReference type="AlphaFoldDB" id="A0A8J1U839"/>
<dbReference type="PANTHER" id="PTHR11088">
    <property type="entry name" value="TRNA DIMETHYLALLYLTRANSFERASE"/>
    <property type="match status" value="1"/>
</dbReference>
<dbReference type="Pfam" id="PF01715">
    <property type="entry name" value="IPPT"/>
    <property type="match status" value="1"/>
</dbReference>
<accession>A0A8J1U839</accession>
<dbReference type="InterPro" id="IPR039657">
    <property type="entry name" value="Dimethylallyltransferase"/>
</dbReference>
<dbReference type="Gene3D" id="3.40.50.300">
    <property type="entry name" value="P-loop containing nucleotide triphosphate hydrolases"/>
    <property type="match status" value="1"/>
</dbReference>
<dbReference type="InterPro" id="IPR036236">
    <property type="entry name" value="Znf_C2H2_sf"/>
</dbReference>
<feature type="compositionally biased region" description="Polar residues" evidence="5">
    <location>
        <begin position="463"/>
        <end position="473"/>
    </location>
</feature>
<keyword evidence="2" id="KW-0808">Transferase</keyword>
<dbReference type="GO" id="GO:0005524">
    <property type="term" value="F:ATP binding"/>
    <property type="evidence" value="ECO:0007669"/>
    <property type="project" value="UniProtKB-KW"/>
</dbReference>
<dbReference type="InterPro" id="IPR013087">
    <property type="entry name" value="Znf_C2H2_type"/>
</dbReference>
<dbReference type="InterPro" id="IPR027417">
    <property type="entry name" value="P-loop_NTPase"/>
</dbReference>
<feature type="compositionally biased region" description="Basic and acidic residues" evidence="5">
    <location>
        <begin position="447"/>
        <end position="460"/>
    </location>
</feature>
<evidence type="ECO:0000256" key="1">
    <source>
        <dbReference type="ARBA" id="ARBA00005842"/>
    </source>
</evidence>
<keyword evidence="8" id="KW-1185">Reference proteome</keyword>
<name>A0A8J1U839_OWEFU</name>
<feature type="chain" id="PRO_5043602325" evidence="6">
    <location>
        <begin position="19"/>
        <end position="479"/>
    </location>
</feature>
<proteinExistence type="inferred from homology"/>
<dbReference type="OrthoDB" id="775260at2759"/>